<protein>
    <submittedName>
        <fullName evidence="2">Uncharacterized protein</fullName>
    </submittedName>
</protein>
<proteinExistence type="predicted"/>
<dbReference type="EMBL" id="BLAE01000045">
    <property type="protein sequence ID" value="GES13307.1"/>
    <property type="molecule type" value="Genomic_DNA"/>
</dbReference>
<feature type="transmembrane region" description="Helical" evidence="1">
    <location>
        <begin position="56"/>
        <end position="76"/>
    </location>
</feature>
<comment type="caution">
    <text evidence="2">The sequence shown here is derived from an EMBL/GenBank/DDBJ whole genome shotgun (WGS) entry which is preliminary data.</text>
</comment>
<name>A0A5M3WV17_9ACTN</name>
<organism evidence="2 3">
    <name type="scientific">Acrocarpospora macrocephala</name>
    <dbReference type="NCBI Taxonomy" id="150177"/>
    <lineage>
        <taxon>Bacteria</taxon>
        <taxon>Bacillati</taxon>
        <taxon>Actinomycetota</taxon>
        <taxon>Actinomycetes</taxon>
        <taxon>Streptosporangiales</taxon>
        <taxon>Streptosporangiaceae</taxon>
        <taxon>Acrocarpospora</taxon>
    </lineage>
</organism>
<keyword evidence="1" id="KW-0812">Transmembrane</keyword>
<evidence type="ECO:0000313" key="2">
    <source>
        <dbReference type="EMBL" id="GES13307.1"/>
    </source>
</evidence>
<keyword evidence="3" id="KW-1185">Reference proteome</keyword>
<reference evidence="2 3" key="1">
    <citation type="submission" date="2019-10" db="EMBL/GenBank/DDBJ databases">
        <title>Whole genome shotgun sequence of Acrocarpospora macrocephala NBRC 16266.</title>
        <authorList>
            <person name="Ichikawa N."/>
            <person name="Kimura A."/>
            <person name="Kitahashi Y."/>
            <person name="Komaki H."/>
            <person name="Oguchi A."/>
        </authorList>
    </citation>
    <scope>NUCLEOTIDE SEQUENCE [LARGE SCALE GENOMIC DNA]</scope>
    <source>
        <strain evidence="2 3">NBRC 16266</strain>
    </source>
</reference>
<keyword evidence="1" id="KW-1133">Transmembrane helix</keyword>
<evidence type="ECO:0000256" key="1">
    <source>
        <dbReference type="SAM" id="Phobius"/>
    </source>
</evidence>
<gene>
    <name evidence="2" type="ORF">Amac_069040</name>
</gene>
<dbReference type="Proteomes" id="UP000331127">
    <property type="component" value="Unassembled WGS sequence"/>
</dbReference>
<keyword evidence="1" id="KW-0472">Membrane</keyword>
<sequence length="303" mass="33048">MNDADRTVHRLVAAIAPDPGPGLTPLARELFEEITAEPIPARSRWWFVAVVWPRRWFAVPVVAVLAVATVVLGWVFPAVLGVGPTPASALDIRPAGNFYIVTVRDIFADPDVYRSELAARGLDITLTLLPAAPEDVDAVIVVNEDLQRAGKLSFSDGGIGTVEKPGFCGRWAGCPIGLKIPVGYPHKARILLGREARRGERIQMVQSDVRPLEAAGEPFHCIDYYNKPVPEIRNMLLVQGVTIEPEFVYTFKEKAMDIRQSAPDDWYVHNGAITRGGRPYLFVGATPYAMPPGLGMNEGCPAG</sequence>
<accession>A0A5M3WV17</accession>
<dbReference type="AlphaFoldDB" id="A0A5M3WV17"/>
<dbReference type="RefSeq" id="WP_155358567.1">
    <property type="nucleotide sequence ID" value="NZ_BAAAHL010000006.1"/>
</dbReference>
<dbReference type="OrthoDB" id="3826074at2"/>
<evidence type="ECO:0000313" key="3">
    <source>
        <dbReference type="Proteomes" id="UP000331127"/>
    </source>
</evidence>